<organism evidence="2 3">
    <name type="scientific">Stenotrophomonas beteli</name>
    <dbReference type="NCBI Taxonomy" id="3384461"/>
    <lineage>
        <taxon>Bacteria</taxon>
        <taxon>Pseudomonadati</taxon>
        <taxon>Pseudomonadota</taxon>
        <taxon>Gammaproteobacteria</taxon>
        <taxon>Lysobacterales</taxon>
        <taxon>Lysobacteraceae</taxon>
        <taxon>Stenotrophomonas</taxon>
        <taxon>Stenotrophomonas maltophilia group</taxon>
    </lineage>
</organism>
<dbReference type="OrthoDB" id="6050894at2"/>
<proteinExistence type="predicted"/>
<evidence type="ECO:0000313" key="2">
    <source>
        <dbReference type="EMBL" id="KRG48600.1"/>
    </source>
</evidence>
<feature type="signal peptide" evidence="1">
    <location>
        <begin position="1"/>
        <end position="20"/>
    </location>
</feature>
<keyword evidence="1" id="KW-0732">Signal</keyword>
<evidence type="ECO:0000256" key="1">
    <source>
        <dbReference type="SAM" id="SignalP"/>
    </source>
</evidence>
<evidence type="ECO:0000313" key="3">
    <source>
        <dbReference type="Proteomes" id="UP000051757"/>
    </source>
</evidence>
<keyword evidence="3" id="KW-1185">Reference proteome</keyword>
<sequence length="320" mass="33765">MRLLTLLPALLLFAALPATAAADAPRCGEYRSADGGITLVFESPTRGYRTLEGQERAPLRIDRSAGDLQLVLLDDGVATAIGVAADGTHVDDSVASYTLHRPQACQRTPTGRTDGCLAHPARCIARLAGAPPEQAQRACEEGVGAGCSALLRHFLAAAASGAVQQEAPLPATQRAILQRLCLQQRSGRFCTGVAEQQLIALEPALAVQALQVVCDAGRASACERTAPLLELGADLRLVPARRLPCGRYRADGGVVDTLDFGDGAQAGLHEGAIHLQQNGQTLVLRQLGNGDLLGMDTQTGYQRYRPFSNARCRTAPGHDH</sequence>
<reference evidence="2 3" key="1">
    <citation type="journal article" date="2016" name="Front. Microbiol.">
        <title>Genome Sequence of Type Strains of Genus Stenotrophomonas.</title>
        <authorList>
            <person name="Patil P.P."/>
            <person name="Midha S."/>
            <person name="Kumar S."/>
            <person name="Patil P.B."/>
        </authorList>
    </citation>
    <scope>NUCLEOTIDE SEQUENCE [LARGE SCALE GENOMIC DNA]</scope>
    <source>
        <strain evidence="2 3">LMG 978</strain>
    </source>
</reference>
<protein>
    <submittedName>
        <fullName evidence="2">Uncharacterized protein</fullName>
    </submittedName>
</protein>
<dbReference type="Proteomes" id="UP000051757">
    <property type="component" value="Unassembled WGS sequence"/>
</dbReference>
<feature type="chain" id="PRO_5006391946" evidence="1">
    <location>
        <begin position="21"/>
        <end position="320"/>
    </location>
</feature>
<dbReference type="EMBL" id="LLXV01000055">
    <property type="protein sequence ID" value="KRG48600.1"/>
    <property type="molecule type" value="Genomic_DNA"/>
</dbReference>
<comment type="caution">
    <text evidence="2">The sequence shown here is derived from an EMBL/GenBank/DDBJ whole genome shotgun (WGS) entry which is preliminary data.</text>
</comment>
<gene>
    <name evidence="2" type="ORF">ARC23_01870</name>
</gene>
<name>A0A0R0B6E4_9GAMM</name>
<dbReference type="AlphaFoldDB" id="A0A0R0B6E4"/>
<accession>A0A0R0B6E4</accession>